<organism evidence="2 3">
    <name type="scientific">Mycolicibacterium aromaticivorans JS19b1 = JCM 16368</name>
    <dbReference type="NCBI Taxonomy" id="1440774"/>
    <lineage>
        <taxon>Bacteria</taxon>
        <taxon>Bacillati</taxon>
        <taxon>Actinomycetota</taxon>
        <taxon>Actinomycetes</taxon>
        <taxon>Mycobacteriales</taxon>
        <taxon>Mycobacteriaceae</taxon>
        <taxon>Mycolicibacterium</taxon>
    </lineage>
</organism>
<dbReference type="PANTHER" id="PTHR23020">
    <property type="entry name" value="UNCHARACTERIZED NUCLEAR HORMONE RECEPTOR-RELATED"/>
    <property type="match status" value="1"/>
</dbReference>
<dbReference type="SMART" id="SM00587">
    <property type="entry name" value="CHK"/>
    <property type="match status" value="1"/>
</dbReference>
<comment type="caution">
    <text evidence="2">The sequence shown here is derived from an EMBL/GenBank/DDBJ whole genome shotgun (WGS) entry which is preliminary data.</text>
</comment>
<name>A0A064CM48_9MYCO</name>
<feature type="domain" description="CHK kinase-like" evidence="1">
    <location>
        <begin position="135"/>
        <end position="313"/>
    </location>
</feature>
<sequence>MRSAARFGVHLGRGVRRLALDGALGGTRSFPRRIVDLTPTALSAIIGRPVDSVAVLDGAAGTSSRARLGLTGADVPPSVFVKMTAATAAIRMLGELAGLGETEARFYRELAPELGAGLPRSYGSTFDALTGRYVIVLEDMSRTPCEFPDTLHPLSTDQMGQVVEALARLHATFWGRLPQKSGGGGQFGWLLAPSGDPANLITPAVMRASAHRLAGSTTIPVQTGRYIWENFPAVAELIDSGPHTVLHGDSHPGNTFFRNGHAGLLDWQVVRRGHPSRDLAYAIVLGTPVADRGTVERDLLDRYRNALADRGGPHFDRDELWTRYRQAVVHPYLSALGTAGLGGMQSEGVAMEGLRRAVTALGELETVDALQRGR</sequence>
<reference evidence="2" key="1">
    <citation type="submission" date="2014-05" db="EMBL/GenBank/DDBJ databases">
        <title>Genome sequence of Mycobacterium aromaticivorans strain JS19b1T (= DSM 45407T).</title>
        <authorList>
            <person name="Kwak Y."/>
            <person name="Park G.-S."/>
            <person name="Li Q.X."/>
            <person name="Lee S.-E."/>
            <person name="Shin J.-H."/>
        </authorList>
    </citation>
    <scope>NUCLEOTIDE SEQUENCE [LARGE SCALE GENOMIC DNA]</scope>
    <source>
        <strain evidence="2">JS19b1</strain>
    </source>
</reference>
<dbReference type="RefSeq" id="WP_036344531.1">
    <property type="nucleotide sequence ID" value="NZ_JALN02000001.1"/>
</dbReference>
<dbReference type="eggNOG" id="COG3173">
    <property type="taxonomic scope" value="Bacteria"/>
</dbReference>
<proteinExistence type="predicted"/>
<dbReference type="GO" id="GO:0016740">
    <property type="term" value="F:transferase activity"/>
    <property type="evidence" value="ECO:0007669"/>
    <property type="project" value="UniProtKB-KW"/>
</dbReference>
<protein>
    <submittedName>
        <fullName evidence="2">Phosphotransferase</fullName>
    </submittedName>
</protein>
<evidence type="ECO:0000259" key="1">
    <source>
        <dbReference type="SMART" id="SM00587"/>
    </source>
</evidence>
<dbReference type="Pfam" id="PF01636">
    <property type="entry name" value="APH"/>
    <property type="match status" value="1"/>
</dbReference>
<evidence type="ECO:0000313" key="3">
    <source>
        <dbReference type="Proteomes" id="UP000022835"/>
    </source>
</evidence>
<dbReference type="STRING" id="1440774.Y900_022685"/>
<dbReference type="InterPro" id="IPR002575">
    <property type="entry name" value="Aminoglycoside_PTrfase"/>
</dbReference>
<dbReference type="Proteomes" id="UP000022835">
    <property type="component" value="Unassembled WGS sequence"/>
</dbReference>
<dbReference type="EMBL" id="JALN02000001">
    <property type="protein sequence ID" value="KDF01660.1"/>
    <property type="molecule type" value="Genomic_DNA"/>
</dbReference>
<accession>A0A064CM48</accession>
<dbReference type="PANTHER" id="PTHR23020:SF41">
    <property type="entry name" value="AMINOGLYCOSIDE PHOSPHOTRANSFERASE DOMAIN-CONTAINING PROTEIN"/>
    <property type="match status" value="1"/>
</dbReference>
<dbReference type="InterPro" id="IPR052961">
    <property type="entry name" value="Oxido-Kinase-like_Enzymes"/>
</dbReference>
<evidence type="ECO:0000313" key="2">
    <source>
        <dbReference type="EMBL" id="KDF01660.1"/>
    </source>
</evidence>
<dbReference type="InterPro" id="IPR015897">
    <property type="entry name" value="CHK_kinase-like"/>
</dbReference>
<dbReference type="AlphaFoldDB" id="A0A064CM48"/>
<dbReference type="InterPro" id="IPR011009">
    <property type="entry name" value="Kinase-like_dom_sf"/>
</dbReference>
<dbReference type="OrthoDB" id="141068at2"/>
<gene>
    <name evidence="2" type="ORF">Y900_022685</name>
</gene>
<keyword evidence="3" id="KW-1185">Reference proteome</keyword>
<dbReference type="Gene3D" id="3.90.1200.10">
    <property type="match status" value="1"/>
</dbReference>
<dbReference type="SUPFAM" id="SSF56112">
    <property type="entry name" value="Protein kinase-like (PK-like)"/>
    <property type="match status" value="1"/>
</dbReference>